<dbReference type="InterPro" id="IPR016143">
    <property type="entry name" value="Citrate_synth-like_sm_a-sub"/>
</dbReference>
<gene>
    <name evidence="5" type="ORF">WOLCODRAFT_88358</name>
</gene>
<dbReference type="Gene3D" id="1.10.230.10">
    <property type="entry name" value="Cytochrome P450-Terp, domain 2"/>
    <property type="match status" value="1"/>
</dbReference>
<dbReference type="Pfam" id="PF00285">
    <property type="entry name" value="Citrate_synt"/>
    <property type="match status" value="1"/>
</dbReference>
<evidence type="ECO:0000256" key="2">
    <source>
        <dbReference type="ARBA" id="ARBA00022946"/>
    </source>
</evidence>
<evidence type="ECO:0000256" key="4">
    <source>
        <dbReference type="RuleBase" id="RU000441"/>
    </source>
</evidence>
<dbReference type="AlphaFoldDB" id="A0A2H3JJ49"/>
<dbReference type="InterPro" id="IPR036969">
    <property type="entry name" value="Citrate_synthase_sf"/>
</dbReference>
<reference evidence="5 6" key="1">
    <citation type="journal article" date="2012" name="Science">
        <title>The Paleozoic origin of enzymatic lignin decomposition reconstructed from 31 fungal genomes.</title>
        <authorList>
            <person name="Floudas D."/>
            <person name="Binder M."/>
            <person name="Riley R."/>
            <person name="Barry K."/>
            <person name="Blanchette R.A."/>
            <person name="Henrissat B."/>
            <person name="Martinez A.T."/>
            <person name="Otillar R."/>
            <person name="Spatafora J.W."/>
            <person name="Yadav J.S."/>
            <person name="Aerts A."/>
            <person name="Benoit I."/>
            <person name="Boyd A."/>
            <person name="Carlson A."/>
            <person name="Copeland A."/>
            <person name="Coutinho P.M."/>
            <person name="de Vries R.P."/>
            <person name="Ferreira P."/>
            <person name="Findley K."/>
            <person name="Foster B."/>
            <person name="Gaskell J."/>
            <person name="Glotzer D."/>
            <person name="Gorecki P."/>
            <person name="Heitman J."/>
            <person name="Hesse C."/>
            <person name="Hori C."/>
            <person name="Igarashi K."/>
            <person name="Jurgens J.A."/>
            <person name="Kallen N."/>
            <person name="Kersten P."/>
            <person name="Kohler A."/>
            <person name="Kuees U."/>
            <person name="Kumar T.K.A."/>
            <person name="Kuo A."/>
            <person name="LaButti K."/>
            <person name="Larrondo L.F."/>
            <person name="Lindquist E."/>
            <person name="Ling A."/>
            <person name="Lombard V."/>
            <person name="Lucas S."/>
            <person name="Lundell T."/>
            <person name="Martin R."/>
            <person name="McLaughlin D.J."/>
            <person name="Morgenstern I."/>
            <person name="Morin E."/>
            <person name="Murat C."/>
            <person name="Nagy L.G."/>
            <person name="Nolan M."/>
            <person name="Ohm R.A."/>
            <person name="Patyshakuliyeva A."/>
            <person name="Rokas A."/>
            <person name="Ruiz-Duenas F.J."/>
            <person name="Sabat G."/>
            <person name="Salamov A."/>
            <person name="Samejima M."/>
            <person name="Schmutz J."/>
            <person name="Slot J.C."/>
            <person name="St John F."/>
            <person name="Stenlid J."/>
            <person name="Sun H."/>
            <person name="Sun S."/>
            <person name="Syed K."/>
            <person name="Tsang A."/>
            <person name="Wiebenga A."/>
            <person name="Young D."/>
            <person name="Pisabarro A."/>
            <person name="Eastwood D.C."/>
            <person name="Martin F."/>
            <person name="Cullen D."/>
            <person name="Grigoriev I.V."/>
            <person name="Hibbett D.S."/>
        </authorList>
    </citation>
    <scope>NUCLEOTIDE SEQUENCE [LARGE SCALE GENOMIC DNA]</scope>
    <source>
        <strain evidence="5 6">MD-104</strain>
    </source>
</reference>
<evidence type="ECO:0000313" key="5">
    <source>
        <dbReference type="EMBL" id="PCH39903.1"/>
    </source>
</evidence>
<sequence length="450" mass="49647">MATVESHGLAPVQTLFDVIEARLPSRLELFSKLTKEFSDVTLHNMTVGNVMGGMRGLPCILWEVSGTDKAGITYHGKSLRELQEVLPKWRGSDQTSPEAMIWYLYSGSIPNRAELEQFAADLAARAEVPAEVEEFCDSLSPDISSTAQLIMCLTVWANHSKFSDALMSGAPRNKLWRYALEDALDSHVGTPLISARIYANKYRDGRDRTAPLNPLGDIAENFAIRMGRKGDTDFTELIRMYWSLHMDHGANVSAHTMRLSSSAWTDPYLTLASGLISGTGVLHAGAIMQALRYNQAMVAAIGPEPSPEAVETYICRTLEKGHVVPGYGHALLRSADPRLEPITRFINTRPITDSGSSEQGKMLRLIAHNSTIVPDILRRHVPRMKSTAPNVDSLSGCLMYAHGLDIDFILLVMGCSRGMGFMAQYVWDRALGLPIERPLSVTMDQIMAKL</sequence>
<proteinExistence type="inferred from homology"/>
<protein>
    <recommendedName>
        <fullName evidence="4">Citrate synthase</fullName>
    </recommendedName>
</protein>
<dbReference type="GO" id="GO:0046912">
    <property type="term" value="F:acyltransferase activity, acyl groups converted into alkyl on transfer"/>
    <property type="evidence" value="ECO:0007669"/>
    <property type="project" value="InterPro"/>
</dbReference>
<dbReference type="InterPro" id="IPR002020">
    <property type="entry name" value="Citrate_synthase"/>
</dbReference>
<dbReference type="EMBL" id="KB468053">
    <property type="protein sequence ID" value="PCH39903.1"/>
    <property type="molecule type" value="Genomic_DNA"/>
</dbReference>
<comment type="subcellular location">
    <subcellularLocation>
        <location evidence="1">Mitochondrion</location>
    </subcellularLocation>
</comment>
<dbReference type="PRINTS" id="PR00143">
    <property type="entry name" value="CITRTSNTHASE"/>
</dbReference>
<dbReference type="SUPFAM" id="SSF48256">
    <property type="entry name" value="Citrate synthase"/>
    <property type="match status" value="1"/>
</dbReference>
<dbReference type="OMA" id="GKWEANT"/>
<accession>A0A2H3JJ49</accession>
<evidence type="ECO:0000313" key="6">
    <source>
        <dbReference type="Proteomes" id="UP000218811"/>
    </source>
</evidence>
<dbReference type="PANTHER" id="PTHR11739:SF15">
    <property type="entry name" value="CITRATE SYNTHASE 3, MITOCHONDRIAL"/>
    <property type="match status" value="1"/>
</dbReference>
<dbReference type="PANTHER" id="PTHR11739">
    <property type="entry name" value="CITRATE SYNTHASE"/>
    <property type="match status" value="1"/>
</dbReference>
<dbReference type="Proteomes" id="UP000218811">
    <property type="component" value="Unassembled WGS sequence"/>
</dbReference>
<keyword evidence="2" id="KW-0809">Transit peptide</keyword>
<keyword evidence="3" id="KW-0496">Mitochondrion</keyword>
<dbReference type="GO" id="GO:0005975">
    <property type="term" value="P:carbohydrate metabolic process"/>
    <property type="evidence" value="ECO:0007669"/>
    <property type="project" value="TreeGrafter"/>
</dbReference>
<dbReference type="OrthoDB" id="8017587at2759"/>
<dbReference type="InterPro" id="IPR016142">
    <property type="entry name" value="Citrate_synth-like_lrg_a-sub"/>
</dbReference>
<organism evidence="5 6">
    <name type="scientific">Wolfiporia cocos (strain MD-104)</name>
    <name type="common">Brown rot fungus</name>
    <dbReference type="NCBI Taxonomy" id="742152"/>
    <lineage>
        <taxon>Eukaryota</taxon>
        <taxon>Fungi</taxon>
        <taxon>Dikarya</taxon>
        <taxon>Basidiomycota</taxon>
        <taxon>Agaricomycotina</taxon>
        <taxon>Agaricomycetes</taxon>
        <taxon>Polyporales</taxon>
        <taxon>Phaeolaceae</taxon>
        <taxon>Wolfiporia</taxon>
    </lineage>
</organism>
<name>A0A2H3JJ49_WOLCO</name>
<keyword evidence="4" id="KW-0808">Transferase</keyword>
<evidence type="ECO:0000256" key="1">
    <source>
        <dbReference type="ARBA" id="ARBA00004173"/>
    </source>
</evidence>
<evidence type="ECO:0000256" key="3">
    <source>
        <dbReference type="ARBA" id="ARBA00023128"/>
    </source>
</evidence>
<dbReference type="GO" id="GO:0005759">
    <property type="term" value="C:mitochondrial matrix"/>
    <property type="evidence" value="ECO:0007669"/>
    <property type="project" value="TreeGrafter"/>
</dbReference>
<dbReference type="GO" id="GO:0006099">
    <property type="term" value="P:tricarboxylic acid cycle"/>
    <property type="evidence" value="ECO:0007669"/>
    <property type="project" value="TreeGrafter"/>
</dbReference>
<dbReference type="Gene3D" id="1.10.580.10">
    <property type="entry name" value="Citrate Synthase, domain 1"/>
    <property type="match status" value="1"/>
</dbReference>
<keyword evidence="6" id="KW-1185">Reference proteome</keyword>
<dbReference type="STRING" id="742152.A0A2H3JJ49"/>
<comment type="similarity">
    <text evidence="4">Belongs to the citrate synthase family.</text>
</comment>